<comment type="caution">
    <text evidence="3">The sequence shown here is derived from an EMBL/GenBank/DDBJ whole genome shotgun (WGS) entry which is preliminary data.</text>
</comment>
<dbReference type="EMBL" id="JBHMEI010000013">
    <property type="protein sequence ID" value="MFB9203324.1"/>
    <property type="molecule type" value="Genomic_DNA"/>
</dbReference>
<evidence type="ECO:0000313" key="4">
    <source>
        <dbReference type="Proteomes" id="UP001589647"/>
    </source>
</evidence>
<feature type="compositionally biased region" description="Low complexity" evidence="1">
    <location>
        <begin position="33"/>
        <end position="47"/>
    </location>
</feature>
<name>A0ABV5IHW6_9ACTN</name>
<evidence type="ECO:0000256" key="2">
    <source>
        <dbReference type="SAM" id="SignalP"/>
    </source>
</evidence>
<keyword evidence="4" id="KW-1185">Reference proteome</keyword>
<gene>
    <name evidence="3" type="ORF">ACFFV7_19165</name>
</gene>
<feature type="chain" id="PRO_5046555057" evidence="2">
    <location>
        <begin position="23"/>
        <end position="382"/>
    </location>
</feature>
<feature type="signal peptide" evidence="2">
    <location>
        <begin position="1"/>
        <end position="22"/>
    </location>
</feature>
<dbReference type="Proteomes" id="UP001589647">
    <property type="component" value="Unassembled WGS sequence"/>
</dbReference>
<protein>
    <submittedName>
        <fullName evidence="3">Uncharacterized protein</fullName>
    </submittedName>
</protein>
<dbReference type="RefSeq" id="WP_189646407.1">
    <property type="nucleotide sequence ID" value="NZ_BMRC01000002.1"/>
</dbReference>
<feature type="region of interest" description="Disordered" evidence="1">
    <location>
        <begin position="26"/>
        <end position="51"/>
    </location>
</feature>
<evidence type="ECO:0000256" key="1">
    <source>
        <dbReference type="SAM" id="MobiDB-lite"/>
    </source>
</evidence>
<organism evidence="3 4">
    <name type="scientific">Nonomuraea spiralis</name>
    <dbReference type="NCBI Taxonomy" id="46182"/>
    <lineage>
        <taxon>Bacteria</taxon>
        <taxon>Bacillati</taxon>
        <taxon>Actinomycetota</taxon>
        <taxon>Actinomycetes</taxon>
        <taxon>Streptosporangiales</taxon>
        <taxon>Streptosporangiaceae</taxon>
        <taxon>Nonomuraea</taxon>
    </lineage>
</organism>
<keyword evidence="2" id="KW-0732">Signal</keyword>
<evidence type="ECO:0000313" key="3">
    <source>
        <dbReference type="EMBL" id="MFB9203324.1"/>
    </source>
</evidence>
<dbReference type="PROSITE" id="PS51257">
    <property type="entry name" value="PROKAR_LIPOPROTEIN"/>
    <property type="match status" value="1"/>
</dbReference>
<reference evidence="3 4" key="1">
    <citation type="submission" date="2024-09" db="EMBL/GenBank/DDBJ databases">
        <authorList>
            <person name="Sun Q."/>
            <person name="Mori K."/>
        </authorList>
    </citation>
    <scope>NUCLEOTIDE SEQUENCE [LARGE SCALE GENOMIC DNA]</scope>
    <source>
        <strain evidence="3 4">CCM 3426</strain>
    </source>
</reference>
<accession>A0ABV5IHW6</accession>
<sequence>MRRSVRARAAGLGLLAALSACAGPPGDGVPASATARAGPARCPAPGADDLRAEPVRSPFRALRAGEGHGTLDLLAVSGDGVVWATRSVQRVTAAGMETTSGGLSRWDGDRRQAYALPSGMRVAAIGALSGARAWAFGSGGDGRPGLVAGVADGAVTTSAVPEDGAASIGLYGTAARGPWAVSGRDALRWDGSGWRAYRLPAPARALGGEGADLWTVGATPSEPAARWDGTAWQAVPLPEPGAPAGARSPRTRLGDVAVLGPDDVWVVGGLSWLPPGEYDEQGEPLERRRPLALHWDGSSWRCLWGPEGAAFTEAEPDGRAGMWVLDSTRSRLHHYAAGRWTTTSVADTVTALAHRPGSAEVYAAGWTGREGGPTTPALWRTP</sequence>
<proteinExistence type="predicted"/>